<dbReference type="PANTHER" id="PTHR12919:SF20">
    <property type="entry name" value="SMALL RIBOSOMAL SUBUNIT PROTEIN BS16M"/>
    <property type="match status" value="1"/>
</dbReference>
<evidence type="ECO:0008006" key="7">
    <source>
        <dbReference type="Google" id="ProtNLM"/>
    </source>
</evidence>
<dbReference type="OrthoDB" id="407221at2759"/>
<dbReference type="GO" id="GO:0005763">
    <property type="term" value="C:mitochondrial small ribosomal subunit"/>
    <property type="evidence" value="ECO:0007669"/>
    <property type="project" value="TreeGrafter"/>
</dbReference>
<reference evidence="6" key="2">
    <citation type="submission" date="2015-01" db="EMBL/GenBank/DDBJ databases">
        <title>Evolutionary Origins and Diversification of the Mycorrhizal Mutualists.</title>
        <authorList>
            <consortium name="DOE Joint Genome Institute"/>
            <consortium name="Mycorrhizal Genomics Consortium"/>
            <person name="Kohler A."/>
            <person name="Kuo A."/>
            <person name="Nagy L.G."/>
            <person name="Floudas D."/>
            <person name="Copeland A."/>
            <person name="Barry K.W."/>
            <person name="Cichocki N."/>
            <person name="Veneault-Fourrey C."/>
            <person name="LaButti K."/>
            <person name="Lindquist E.A."/>
            <person name="Lipzen A."/>
            <person name="Lundell T."/>
            <person name="Morin E."/>
            <person name="Murat C."/>
            <person name="Riley R."/>
            <person name="Ohm R."/>
            <person name="Sun H."/>
            <person name="Tunlid A."/>
            <person name="Henrissat B."/>
            <person name="Grigoriev I.V."/>
            <person name="Hibbett D.S."/>
            <person name="Martin F."/>
        </authorList>
    </citation>
    <scope>NUCLEOTIDE SEQUENCE [LARGE SCALE GENOMIC DNA]</scope>
    <source>
        <strain evidence="6">MUT 4182</strain>
    </source>
</reference>
<dbReference type="GO" id="GO:0003735">
    <property type="term" value="F:structural constituent of ribosome"/>
    <property type="evidence" value="ECO:0007669"/>
    <property type="project" value="InterPro"/>
</dbReference>
<feature type="region of interest" description="Disordered" evidence="4">
    <location>
        <begin position="43"/>
        <end position="63"/>
    </location>
</feature>
<dbReference type="SUPFAM" id="SSF54565">
    <property type="entry name" value="Ribosomal protein S16"/>
    <property type="match status" value="1"/>
</dbReference>
<name>A0A0C3M5C2_9AGAM</name>
<dbReference type="GO" id="GO:0032543">
    <property type="term" value="P:mitochondrial translation"/>
    <property type="evidence" value="ECO:0007669"/>
    <property type="project" value="TreeGrafter"/>
</dbReference>
<keyword evidence="3" id="KW-0687">Ribonucleoprotein</keyword>
<dbReference type="EMBL" id="KN822990">
    <property type="protein sequence ID" value="KIO28837.1"/>
    <property type="molecule type" value="Genomic_DNA"/>
</dbReference>
<evidence type="ECO:0000256" key="1">
    <source>
        <dbReference type="ARBA" id="ARBA00006668"/>
    </source>
</evidence>
<dbReference type="Proteomes" id="UP000054248">
    <property type="component" value="Unassembled WGS sequence"/>
</dbReference>
<evidence type="ECO:0000256" key="3">
    <source>
        <dbReference type="ARBA" id="ARBA00023274"/>
    </source>
</evidence>
<protein>
    <recommendedName>
        <fullName evidence="7">Ribosomal protein S16</fullName>
    </recommendedName>
</protein>
<dbReference type="Pfam" id="PF00886">
    <property type="entry name" value="Ribosomal_S16"/>
    <property type="match status" value="1"/>
</dbReference>
<evidence type="ECO:0000256" key="4">
    <source>
        <dbReference type="SAM" id="MobiDB-lite"/>
    </source>
</evidence>
<keyword evidence="2" id="KW-0689">Ribosomal protein</keyword>
<dbReference type="STRING" id="1051891.A0A0C3M5C2"/>
<proteinExistence type="inferred from homology"/>
<dbReference type="HOGENOM" id="CLU_100590_2_1_1"/>
<dbReference type="InterPro" id="IPR000307">
    <property type="entry name" value="Ribosomal_bS16"/>
</dbReference>
<evidence type="ECO:0000313" key="5">
    <source>
        <dbReference type="EMBL" id="KIO28837.1"/>
    </source>
</evidence>
<dbReference type="AlphaFoldDB" id="A0A0C3M5C2"/>
<accession>A0A0C3M5C2</accession>
<dbReference type="InterPro" id="IPR023803">
    <property type="entry name" value="Ribosomal_bS16_dom_sf"/>
</dbReference>
<organism evidence="5 6">
    <name type="scientific">Tulasnella calospora MUT 4182</name>
    <dbReference type="NCBI Taxonomy" id="1051891"/>
    <lineage>
        <taxon>Eukaryota</taxon>
        <taxon>Fungi</taxon>
        <taxon>Dikarya</taxon>
        <taxon>Basidiomycota</taxon>
        <taxon>Agaricomycotina</taxon>
        <taxon>Agaricomycetes</taxon>
        <taxon>Cantharellales</taxon>
        <taxon>Tulasnellaceae</taxon>
        <taxon>Tulasnella</taxon>
    </lineage>
</organism>
<evidence type="ECO:0000313" key="6">
    <source>
        <dbReference type="Proteomes" id="UP000054248"/>
    </source>
</evidence>
<comment type="similarity">
    <text evidence="1">Belongs to the bacterial ribosomal protein bS16 family.</text>
</comment>
<reference evidence="5 6" key="1">
    <citation type="submission" date="2014-04" db="EMBL/GenBank/DDBJ databases">
        <authorList>
            <consortium name="DOE Joint Genome Institute"/>
            <person name="Kuo A."/>
            <person name="Girlanda M."/>
            <person name="Perotto S."/>
            <person name="Kohler A."/>
            <person name="Nagy L.G."/>
            <person name="Floudas D."/>
            <person name="Copeland A."/>
            <person name="Barry K.W."/>
            <person name="Cichocki N."/>
            <person name="Veneault-Fourrey C."/>
            <person name="LaButti K."/>
            <person name="Lindquist E.A."/>
            <person name="Lipzen A."/>
            <person name="Lundell T."/>
            <person name="Morin E."/>
            <person name="Murat C."/>
            <person name="Sun H."/>
            <person name="Tunlid A."/>
            <person name="Henrissat B."/>
            <person name="Grigoriev I.V."/>
            <person name="Hibbett D.S."/>
            <person name="Martin F."/>
            <person name="Nordberg H.P."/>
            <person name="Cantor M.N."/>
            <person name="Hua S.X."/>
        </authorList>
    </citation>
    <scope>NUCLEOTIDE SEQUENCE [LARGE SCALE GENOMIC DNA]</scope>
    <source>
        <strain evidence="5 6">MUT 4182</strain>
    </source>
</reference>
<keyword evidence="6" id="KW-1185">Reference proteome</keyword>
<dbReference type="Gene3D" id="3.30.1320.10">
    <property type="match status" value="1"/>
</dbReference>
<dbReference type="PANTHER" id="PTHR12919">
    <property type="entry name" value="30S RIBOSOMAL PROTEIN S16"/>
    <property type="match status" value="1"/>
</dbReference>
<gene>
    <name evidence="5" type="ORF">M407DRAFT_242882</name>
</gene>
<evidence type="ECO:0000256" key="2">
    <source>
        <dbReference type="ARBA" id="ARBA00022980"/>
    </source>
</evidence>
<dbReference type="NCBIfam" id="TIGR00002">
    <property type="entry name" value="S16"/>
    <property type="match status" value="1"/>
</dbReference>
<sequence length="133" mass="14430">MVVRIRLARPPGHTKLTTRFDLVATNLKKARDAKPIEKLGEYDPVPRILGTGPGAGRPGQGHKRVEWSSERIRYWLDQGAQPSKSVVALLEKGGLLPPDNKYKGNSAARLRAMALLGTLSETRTAGSTSTSNT</sequence>